<comment type="caution">
    <text evidence="1">The sequence shown here is derived from an EMBL/GenBank/DDBJ whole genome shotgun (WGS) entry which is preliminary data.</text>
</comment>
<reference evidence="1 2" key="1">
    <citation type="submission" date="2014-01" db="EMBL/GenBank/DDBJ databases">
        <title>Sulfitobacter sp. H3 (MCCC 1A00686) Genome Sequencing.</title>
        <authorList>
            <person name="Lai Q."/>
            <person name="Hong Z."/>
        </authorList>
    </citation>
    <scope>NUCLEOTIDE SEQUENCE [LARGE SCALE GENOMIC DNA]</scope>
    <source>
        <strain evidence="1 2">H3</strain>
    </source>
</reference>
<dbReference type="OrthoDB" id="288532at2"/>
<dbReference type="Proteomes" id="UP000027746">
    <property type="component" value="Unassembled WGS sequence"/>
</dbReference>
<dbReference type="EMBL" id="JAMD01000018">
    <property type="protein sequence ID" value="KEJ94117.1"/>
    <property type="molecule type" value="Genomic_DNA"/>
</dbReference>
<sequence length="224" mass="25576">MLVSHAHKFIYTKTLKTAGTSVEVFLEPYCRPPGTAAEHHTAQSVTEYGIVGARGKGSGGGKFRNHMTAAAIKKHIDAEIWDSYHKFCVVRNPYDKVVSWFWMHCAPNLRAELAELDFDKTVEVFSHWLLVRPELPVDRQAYTIRGQKVVDRFVRYEHLDDDLEQLCADLDLENGALGTYKSASRSHRDQPFTRYYNKETAQVVAKAFGPDFAMLDYDRSSWKG</sequence>
<dbReference type="InterPro" id="IPR027417">
    <property type="entry name" value="P-loop_NTPase"/>
</dbReference>
<evidence type="ECO:0008006" key="3">
    <source>
        <dbReference type="Google" id="ProtNLM"/>
    </source>
</evidence>
<gene>
    <name evidence="1" type="ORF">SUH3_08250</name>
</gene>
<evidence type="ECO:0000313" key="1">
    <source>
        <dbReference type="EMBL" id="KEJ94117.1"/>
    </source>
</evidence>
<organism evidence="1 2">
    <name type="scientific">Pseudosulfitobacter pseudonitzschiae</name>
    <dbReference type="NCBI Taxonomy" id="1402135"/>
    <lineage>
        <taxon>Bacteria</taxon>
        <taxon>Pseudomonadati</taxon>
        <taxon>Pseudomonadota</taxon>
        <taxon>Alphaproteobacteria</taxon>
        <taxon>Rhodobacterales</taxon>
        <taxon>Roseobacteraceae</taxon>
        <taxon>Pseudosulfitobacter</taxon>
    </lineage>
</organism>
<name>A0A073J8R8_9RHOB</name>
<dbReference type="SUPFAM" id="SSF52540">
    <property type="entry name" value="P-loop containing nucleoside triphosphate hydrolases"/>
    <property type="match status" value="1"/>
</dbReference>
<proteinExistence type="predicted"/>
<accession>A0A073J8R8</accession>
<dbReference type="AlphaFoldDB" id="A0A073J8R8"/>
<protein>
    <recommendedName>
        <fullName evidence="3">Sulfotransferase family protein</fullName>
    </recommendedName>
</protein>
<keyword evidence="2" id="KW-1185">Reference proteome</keyword>
<evidence type="ECO:0000313" key="2">
    <source>
        <dbReference type="Proteomes" id="UP000027746"/>
    </source>
</evidence>
<dbReference type="RefSeq" id="WP_037930646.1">
    <property type="nucleotide sequence ID" value="NZ_FQVP01000009.1"/>
</dbReference>